<accession>A0A840YT23</accession>
<dbReference type="RefSeq" id="WP_184091637.1">
    <property type="nucleotide sequence ID" value="NZ_JACIJF010000026.1"/>
</dbReference>
<dbReference type="EMBL" id="JACIJF010000026">
    <property type="protein sequence ID" value="MBB5712820.1"/>
    <property type="molecule type" value="Genomic_DNA"/>
</dbReference>
<keyword evidence="1" id="KW-0812">Transmembrane</keyword>
<evidence type="ECO:0000313" key="2">
    <source>
        <dbReference type="EMBL" id="MBB5712820.1"/>
    </source>
</evidence>
<evidence type="ECO:0000313" key="3">
    <source>
        <dbReference type="Proteomes" id="UP000527143"/>
    </source>
</evidence>
<keyword evidence="1" id="KW-0472">Membrane</keyword>
<gene>
    <name evidence="2" type="ORF">FHT02_004081</name>
</gene>
<comment type="caution">
    <text evidence="2">The sequence shown here is derived from an EMBL/GenBank/DDBJ whole genome shotgun (WGS) entry which is preliminary data.</text>
</comment>
<name>A0A840YT23_9SPHN</name>
<keyword evidence="3" id="KW-1185">Reference proteome</keyword>
<protein>
    <submittedName>
        <fullName evidence="2">Uncharacterized protein</fullName>
    </submittedName>
</protein>
<evidence type="ECO:0000256" key="1">
    <source>
        <dbReference type="SAM" id="Phobius"/>
    </source>
</evidence>
<proteinExistence type="predicted"/>
<feature type="transmembrane region" description="Helical" evidence="1">
    <location>
        <begin position="50"/>
        <end position="69"/>
    </location>
</feature>
<dbReference type="Proteomes" id="UP000527143">
    <property type="component" value="Unassembled WGS sequence"/>
</dbReference>
<keyword evidence="1" id="KW-1133">Transmembrane helix</keyword>
<sequence>MHIALFKALKSLNLSDDQATEVVKAFEEYLAVKIKEANAGVEAQLKAQTWVIALVGFILAAIGLAPAFLKLFS</sequence>
<dbReference type="AlphaFoldDB" id="A0A840YT23"/>
<organism evidence="2 3">
    <name type="scientific">Sphingomonas xinjiangensis</name>
    <dbReference type="NCBI Taxonomy" id="643568"/>
    <lineage>
        <taxon>Bacteria</taxon>
        <taxon>Pseudomonadati</taxon>
        <taxon>Pseudomonadota</taxon>
        <taxon>Alphaproteobacteria</taxon>
        <taxon>Sphingomonadales</taxon>
        <taxon>Sphingomonadaceae</taxon>
        <taxon>Sphingomonas</taxon>
    </lineage>
</organism>
<reference evidence="2 3" key="1">
    <citation type="submission" date="2020-08" db="EMBL/GenBank/DDBJ databases">
        <title>Genomic Encyclopedia of Type Strains, Phase IV (KMG-IV): sequencing the most valuable type-strain genomes for metagenomic binning, comparative biology and taxonomic classification.</title>
        <authorList>
            <person name="Goeker M."/>
        </authorList>
    </citation>
    <scope>NUCLEOTIDE SEQUENCE [LARGE SCALE GENOMIC DNA]</scope>
    <source>
        <strain evidence="2 3">DSM 26736</strain>
    </source>
</reference>